<dbReference type="AlphaFoldDB" id="A0A1I1TJK0"/>
<organism evidence="1 2">
    <name type="scientific">Pseudoalteromonas denitrificans DSM 6059</name>
    <dbReference type="NCBI Taxonomy" id="1123010"/>
    <lineage>
        <taxon>Bacteria</taxon>
        <taxon>Pseudomonadati</taxon>
        <taxon>Pseudomonadota</taxon>
        <taxon>Gammaproteobacteria</taxon>
        <taxon>Alteromonadales</taxon>
        <taxon>Pseudoalteromonadaceae</taxon>
        <taxon>Pseudoalteromonas</taxon>
    </lineage>
</organism>
<dbReference type="Proteomes" id="UP000198862">
    <property type="component" value="Unassembled WGS sequence"/>
</dbReference>
<proteinExistence type="predicted"/>
<dbReference type="EMBL" id="FOLO01000070">
    <property type="protein sequence ID" value="SFD58754.1"/>
    <property type="molecule type" value="Genomic_DNA"/>
</dbReference>
<protein>
    <submittedName>
        <fullName evidence="1">Uncharacterized protein</fullName>
    </submittedName>
</protein>
<keyword evidence="2" id="KW-1185">Reference proteome</keyword>
<reference evidence="1 2" key="1">
    <citation type="submission" date="2016-10" db="EMBL/GenBank/DDBJ databases">
        <authorList>
            <person name="de Groot N.N."/>
        </authorList>
    </citation>
    <scope>NUCLEOTIDE SEQUENCE [LARGE SCALE GENOMIC DNA]</scope>
    <source>
        <strain evidence="1 2">DSM 6059</strain>
    </source>
</reference>
<accession>A0A1I1TJK0</accession>
<dbReference type="OrthoDB" id="6396473at2"/>
<gene>
    <name evidence="1" type="ORF">SAMN02745724_04913</name>
</gene>
<evidence type="ECO:0000313" key="2">
    <source>
        <dbReference type="Proteomes" id="UP000198862"/>
    </source>
</evidence>
<name>A0A1I1TJK0_9GAMM</name>
<dbReference type="RefSeq" id="WP_091991046.1">
    <property type="nucleotide sequence ID" value="NZ_FOLO01000070.1"/>
</dbReference>
<evidence type="ECO:0000313" key="1">
    <source>
        <dbReference type="EMBL" id="SFD58754.1"/>
    </source>
</evidence>
<sequence>MSIIKYTALILCFLSFDVFSNLNLIKDCHNCNEDGYIKTAKSVISNGAKVVVFDAINKQVRLYKITQQSVDDNIDEITATSLAVPQEIITSYLEAMVHREAYLNDIKNDFGTDTTSLDQIDSNTLFVLLFKNNLLTFNTTKPINTYNFMLTSFIRRQTYEAMTSKYPNYFKFITSWHQTISAVNTSVGDSFSASENLNPLAVNSTLNFKDGSWVRIKYNNEDKTIEVLNGVDVAGNDIPSKAISNIGGQYAIAGTEHYNDFKDYLSHLWVVTFIDSKISDTKACSVSCKPSSTSKFICTLNCR</sequence>